<proteinExistence type="inferred from homology"/>
<dbReference type="Pfam" id="PF00106">
    <property type="entry name" value="adh_short"/>
    <property type="match status" value="1"/>
</dbReference>
<reference evidence="3 4" key="1">
    <citation type="journal article" date="2021" name="Microbiol. Resour. Announc.">
        <title>Complete Genome Sequences of Two Rhodococcus sp. Strains with Large and Linear Chromosomes, Isolated from Apple Rhizosphere.</title>
        <authorList>
            <person name="Benning S."/>
            <person name="Brugnone N."/>
            <person name="Siani R."/>
            <person name="Kublik S."/>
            <person name="Schloter M."/>
            <person name="Rad V."/>
        </authorList>
    </citation>
    <scope>NUCLEOTIDE SEQUENCE [LARGE SCALE GENOMIC DNA]</scope>
    <source>
        <strain evidence="3 4">R79</strain>
    </source>
</reference>
<evidence type="ECO:0000313" key="4">
    <source>
        <dbReference type="Proteomes" id="UP000662986"/>
    </source>
</evidence>
<comment type="similarity">
    <text evidence="1">Belongs to the short-chain dehydrogenases/reductases (SDR) family.</text>
</comment>
<evidence type="ECO:0000256" key="1">
    <source>
        <dbReference type="ARBA" id="ARBA00006484"/>
    </source>
</evidence>
<reference evidence="3 4" key="2">
    <citation type="journal article" date="2022" name="Arch. Microbiol.">
        <title>Rhodococcus pseudokoreensis sp. nov. isolated from the rhizosphere of young M26 apple rootstocks.</title>
        <authorList>
            <person name="Kampfer P."/>
            <person name="Glaeser S.P."/>
            <person name="Blom J."/>
            <person name="Wolf J."/>
            <person name="Benning S."/>
            <person name="Schloter M."/>
            <person name="Neumann-Schaal M."/>
        </authorList>
    </citation>
    <scope>NUCLEOTIDE SEQUENCE [LARGE SCALE GENOMIC DNA]</scope>
    <source>
        <strain evidence="3 4">R79</strain>
    </source>
</reference>
<name>A0A974ZY56_9NOCA</name>
<sequence>MNLGLNGKRAIVTGGSRGIGFAVATTLAAEGADVALAGRDLAALERAAATIASVPLRGWPHSPTRRSASSSRRKCSDTCAALARSHRT</sequence>
<keyword evidence="4" id="KW-1185">Reference proteome</keyword>
<dbReference type="InterPro" id="IPR036291">
    <property type="entry name" value="NAD(P)-bd_dom_sf"/>
</dbReference>
<accession>A0A974ZY56</accession>
<dbReference type="EMBL" id="CP070619">
    <property type="protein sequence ID" value="QSE94749.1"/>
    <property type="molecule type" value="Genomic_DNA"/>
</dbReference>
<dbReference type="PANTHER" id="PTHR43008">
    <property type="entry name" value="BENZIL REDUCTASE"/>
    <property type="match status" value="1"/>
</dbReference>
<dbReference type="SUPFAM" id="SSF51735">
    <property type="entry name" value="NAD(P)-binding Rossmann-fold domains"/>
    <property type="match status" value="1"/>
</dbReference>
<evidence type="ECO:0000313" key="3">
    <source>
        <dbReference type="EMBL" id="QSE94749.1"/>
    </source>
</evidence>
<dbReference type="InterPro" id="IPR002347">
    <property type="entry name" value="SDR_fam"/>
</dbReference>
<dbReference type="PANTHER" id="PTHR43008:SF4">
    <property type="entry name" value="CHAIN DEHYDROGENASE, PUTATIVE (AFU_ORTHOLOGUE AFUA_4G08710)-RELATED"/>
    <property type="match status" value="1"/>
</dbReference>
<protein>
    <submittedName>
        <fullName evidence="3">SDR family NAD(P)-dependent oxidoreductase</fullName>
    </submittedName>
</protein>
<evidence type="ECO:0000256" key="2">
    <source>
        <dbReference type="ARBA" id="ARBA00023002"/>
    </source>
</evidence>
<dbReference type="Proteomes" id="UP000662986">
    <property type="component" value="Chromosome"/>
</dbReference>
<gene>
    <name evidence="3" type="ORF">JWS13_42145</name>
</gene>
<organism evidence="3 4">
    <name type="scientific">Rhodococcus pseudokoreensis</name>
    <dbReference type="NCBI Taxonomy" id="2811421"/>
    <lineage>
        <taxon>Bacteria</taxon>
        <taxon>Bacillati</taxon>
        <taxon>Actinomycetota</taxon>
        <taxon>Actinomycetes</taxon>
        <taxon>Mycobacteriales</taxon>
        <taxon>Nocardiaceae</taxon>
        <taxon>Rhodococcus</taxon>
    </lineage>
</organism>
<dbReference type="Gene3D" id="3.40.50.720">
    <property type="entry name" value="NAD(P)-binding Rossmann-like Domain"/>
    <property type="match status" value="1"/>
</dbReference>
<keyword evidence="2" id="KW-0560">Oxidoreductase</keyword>